<organism evidence="1 2">
    <name type="scientific">Coprococcus comes ATCC 27758</name>
    <dbReference type="NCBI Taxonomy" id="470146"/>
    <lineage>
        <taxon>Bacteria</taxon>
        <taxon>Bacillati</taxon>
        <taxon>Bacillota</taxon>
        <taxon>Clostridia</taxon>
        <taxon>Lachnospirales</taxon>
        <taxon>Lachnospiraceae</taxon>
        <taxon>Coprococcus</taxon>
    </lineage>
</organism>
<accession>C0B9E8</accession>
<dbReference type="AlphaFoldDB" id="C0B9E8"/>
<dbReference type="EMBL" id="ABVR01000040">
    <property type="protein sequence ID" value="EEG89899.1"/>
    <property type="molecule type" value="Genomic_DNA"/>
</dbReference>
<dbReference type="HOGENOM" id="CLU_2823736_0_0_9"/>
<name>C0B9E8_9FIRM</name>
<protein>
    <submittedName>
        <fullName evidence="1">Uncharacterized protein</fullName>
    </submittedName>
</protein>
<dbReference type="Proteomes" id="UP000003793">
    <property type="component" value="Unassembled WGS sequence"/>
</dbReference>
<evidence type="ECO:0000313" key="1">
    <source>
        <dbReference type="EMBL" id="EEG89899.1"/>
    </source>
</evidence>
<gene>
    <name evidence="1" type="ORF">COPCOM_01773</name>
</gene>
<proteinExistence type="predicted"/>
<reference evidence="1 2" key="2">
    <citation type="submission" date="2009-03" db="EMBL/GenBank/DDBJ databases">
        <title>Draft genome sequence of Coprococcus comes (ATCC 27758).</title>
        <authorList>
            <person name="Sudarsanam P."/>
            <person name="Ley R."/>
            <person name="Guruge J."/>
            <person name="Turnbaugh P.J."/>
            <person name="Mahowald M."/>
            <person name="Liep D."/>
            <person name="Gordon J."/>
        </authorList>
    </citation>
    <scope>NUCLEOTIDE SEQUENCE [LARGE SCALE GENOMIC DNA]</scope>
    <source>
        <strain evidence="1 2">ATCC 27758</strain>
    </source>
</reference>
<comment type="caution">
    <text evidence="1">The sequence shown here is derived from an EMBL/GenBank/DDBJ whole genome shotgun (WGS) entry which is preliminary data.</text>
</comment>
<evidence type="ECO:0000313" key="2">
    <source>
        <dbReference type="Proteomes" id="UP000003793"/>
    </source>
</evidence>
<sequence length="66" mass="8059">MIVRYCHFSFLLVLFQYEKKCLNLSFNRKFHQDFLLNKNLSPLLINSKRRKIKFRGTTLLRRIPVT</sequence>
<reference evidence="1 2" key="1">
    <citation type="submission" date="2009-02" db="EMBL/GenBank/DDBJ databases">
        <authorList>
            <person name="Fulton L."/>
            <person name="Clifton S."/>
            <person name="Fulton B."/>
            <person name="Xu J."/>
            <person name="Minx P."/>
            <person name="Pepin K.H."/>
            <person name="Johnson M."/>
            <person name="Bhonagiri V."/>
            <person name="Nash W.E."/>
            <person name="Mardis E.R."/>
            <person name="Wilson R.K."/>
        </authorList>
    </citation>
    <scope>NUCLEOTIDE SEQUENCE [LARGE SCALE GENOMIC DNA]</scope>
    <source>
        <strain evidence="1 2">ATCC 27758</strain>
    </source>
</reference>